<reference evidence="2" key="1">
    <citation type="submission" date="2021-01" db="EMBL/GenBank/DDBJ databases">
        <authorList>
            <person name="Corre E."/>
            <person name="Pelletier E."/>
            <person name="Niang G."/>
            <person name="Scheremetjew M."/>
            <person name="Finn R."/>
            <person name="Kale V."/>
            <person name="Holt S."/>
            <person name="Cochrane G."/>
            <person name="Meng A."/>
            <person name="Brown T."/>
            <person name="Cohen L."/>
        </authorList>
    </citation>
    <scope>NUCLEOTIDE SEQUENCE</scope>
    <source>
        <strain evidence="2">CCCM811</strain>
    </source>
</reference>
<proteinExistence type="predicted"/>
<accession>A0A7S4DLY3</accession>
<protein>
    <submittedName>
        <fullName evidence="2">Uncharacterized protein</fullName>
    </submittedName>
</protein>
<name>A0A7S4DLY3_9EUKA</name>
<sequence length="403" mass="44680">MREYDEEKGPLPSPPRSGFSKNLEVPQGASGVVNRLRRIPSLQHFLGHSKRKFQNHPAPRPEDLKKVASASDIGPPQPWKSPETSGDSISTTAATRGSSSQSRASSVASSRRGSQRRAAEPMLSRATSDQSTKMSEMSKRLTRSDASFSRNLSDALQNKPAQMKGGSSGRSGVGAIWRRNVRGGKQQDMEDESQRFRIHNEWDLRWNRGARYPAAIASIRCRPCSPSAGMAHFCVASPSTPCIISTYPRCHENGAHGKCPLFASVHVCCGFMNPPPGYNCKHLLPPSDASSRKSRVSSTKPFKKELAKTRTCQDQERLDMLQFSGTVHKGIATHTSAQHRSALQDEISIQTNDKDRDTAFNQRTWDTYYSPSRVCVQQPRIDQSNSLLIRFNVITDCINSRKP</sequence>
<gene>
    <name evidence="2" type="ORF">LGLO00237_LOCUS8959</name>
</gene>
<feature type="compositionally biased region" description="Low complexity" evidence="1">
    <location>
        <begin position="90"/>
        <end position="112"/>
    </location>
</feature>
<evidence type="ECO:0000256" key="1">
    <source>
        <dbReference type="SAM" id="MobiDB-lite"/>
    </source>
</evidence>
<feature type="region of interest" description="Disordered" evidence="1">
    <location>
        <begin position="1"/>
        <end position="149"/>
    </location>
</feature>
<organism evidence="2">
    <name type="scientific">Lotharella globosa</name>
    <dbReference type="NCBI Taxonomy" id="91324"/>
    <lineage>
        <taxon>Eukaryota</taxon>
        <taxon>Sar</taxon>
        <taxon>Rhizaria</taxon>
        <taxon>Cercozoa</taxon>
        <taxon>Chlorarachniophyceae</taxon>
        <taxon>Lotharella</taxon>
    </lineage>
</organism>
<feature type="compositionally biased region" description="Polar residues" evidence="1">
    <location>
        <begin position="125"/>
        <end position="135"/>
    </location>
</feature>
<dbReference type="AlphaFoldDB" id="A0A7S4DLY3"/>
<dbReference type="EMBL" id="HBIV01012038">
    <property type="protein sequence ID" value="CAE0657391.1"/>
    <property type="molecule type" value="Transcribed_RNA"/>
</dbReference>
<evidence type="ECO:0000313" key="2">
    <source>
        <dbReference type="EMBL" id="CAE0657391.1"/>
    </source>
</evidence>